<evidence type="ECO:0000256" key="1">
    <source>
        <dbReference type="SAM" id="MobiDB-lite"/>
    </source>
</evidence>
<name>A0A5S3YK47_9GAMM</name>
<evidence type="ECO:0000313" key="2">
    <source>
        <dbReference type="EMBL" id="TMP74042.1"/>
    </source>
</evidence>
<protein>
    <submittedName>
        <fullName evidence="2">Uncharacterized protein</fullName>
    </submittedName>
</protein>
<reference evidence="2 3" key="1">
    <citation type="submission" date="2017-12" db="EMBL/GenBank/DDBJ databases">
        <authorList>
            <person name="Paulsen S."/>
            <person name="Gram L.K."/>
        </authorList>
    </citation>
    <scope>NUCLEOTIDE SEQUENCE [LARGE SCALE GENOMIC DNA]</scope>
    <source>
        <strain evidence="2 3">S2897</strain>
    </source>
</reference>
<organism evidence="2 3">
    <name type="scientific">Pseudoalteromonas ruthenica</name>
    <dbReference type="NCBI Taxonomy" id="151081"/>
    <lineage>
        <taxon>Bacteria</taxon>
        <taxon>Pseudomonadati</taxon>
        <taxon>Pseudomonadota</taxon>
        <taxon>Gammaproteobacteria</taxon>
        <taxon>Alteromonadales</taxon>
        <taxon>Pseudoalteromonadaceae</taxon>
        <taxon>Pseudoalteromonas</taxon>
    </lineage>
</organism>
<accession>A0A5S3YK47</accession>
<feature type="non-terminal residue" evidence="2">
    <location>
        <position position="1"/>
    </location>
</feature>
<dbReference type="AlphaFoldDB" id="A0A5S3YK47"/>
<feature type="compositionally biased region" description="Basic and acidic residues" evidence="1">
    <location>
        <begin position="92"/>
        <end position="108"/>
    </location>
</feature>
<feature type="non-terminal residue" evidence="2">
    <location>
        <position position="116"/>
    </location>
</feature>
<dbReference type="Proteomes" id="UP000305874">
    <property type="component" value="Unassembled WGS sequence"/>
</dbReference>
<comment type="caution">
    <text evidence="2">The sequence shown here is derived from an EMBL/GenBank/DDBJ whole genome shotgun (WGS) entry which is preliminary data.</text>
</comment>
<evidence type="ECO:0000313" key="3">
    <source>
        <dbReference type="Proteomes" id="UP000305874"/>
    </source>
</evidence>
<feature type="region of interest" description="Disordered" evidence="1">
    <location>
        <begin position="92"/>
        <end position="116"/>
    </location>
</feature>
<proteinExistence type="predicted"/>
<dbReference type="EMBL" id="PNCG01000741">
    <property type="protein sequence ID" value="TMP74042.1"/>
    <property type="molecule type" value="Genomic_DNA"/>
</dbReference>
<gene>
    <name evidence="2" type="ORF">CWC05_22340</name>
</gene>
<sequence length="116" mass="13383">LKVKEESQKGKPFANLLSQFWLGKSRTLSGYKTELEDLKTCELQSLSPSTRFEKESKLIALIKQIVQSGSDINKQTTYAEATHKWQRELESLEHDFKKPNKAKEDIEMRNNQQAPS</sequence>
<reference evidence="3" key="2">
    <citation type="submission" date="2019-06" db="EMBL/GenBank/DDBJ databases">
        <title>Co-occurence of chitin degradation, pigmentation and bioactivity in marine Pseudoalteromonas.</title>
        <authorList>
            <person name="Sonnenschein E.C."/>
            <person name="Bech P.K."/>
        </authorList>
    </citation>
    <scope>NUCLEOTIDE SEQUENCE [LARGE SCALE GENOMIC DNA]</scope>
    <source>
        <strain evidence="3">S2897</strain>
    </source>
</reference>
<dbReference type="RefSeq" id="WP_171041979.1">
    <property type="nucleotide sequence ID" value="NZ_PNCG01000741.1"/>
</dbReference>